<accession>W2QBF6</accession>
<evidence type="ECO:0000313" key="2">
    <source>
        <dbReference type="EMBL" id="ETN10518.1"/>
    </source>
</evidence>
<dbReference type="VEuPathDB" id="FungiDB:PPTG_10642"/>
<evidence type="ECO:0000256" key="1">
    <source>
        <dbReference type="SAM" id="MobiDB-lite"/>
    </source>
</evidence>
<feature type="compositionally biased region" description="Polar residues" evidence="1">
    <location>
        <begin position="11"/>
        <end position="26"/>
    </location>
</feature>
<dbReference type="OMA" id="RKCSAIC"/>
<dbReference type="AlphaFoldDB" id="W2QBF6"/>
<dbReference type="Proteomes" id="UP000018817">
    <property type="component" value="Unassembled WGS sequence"/>
</dbReference>
<sequence length="134" mass="14585">MDTLEAARTTVIGSTNPSSLDGTKSSWKLSKSDAVDDNGEWLKYRQPATDLYGHLYWASGTDSTDDPKAEPGGDSGTCNGERKCSAICVGERIRTLGRVLVSAWTDLDGTIVCPRHTNWTNWTVAAEACDGERW</sequence>
<proteinExistence type="predicted"/>
<reference evidence="3" key="1">
    <citation type="submission" date="2011-12" db="EMBL/GenBank/DDBJ databases">
        <authorList>
            <consortium name="The Broad Institute Genome Sequencing Platform"/>
            <person name="Russ C."/>
            <person name="Tyler B."/>
            <person name="Panabieres F."/>
            <person name="Shan W."/>
            <person name="Tripathy S."/>
            <person name="Grunwald N."/>
            <person name="Machado M."/>
            <person name="Young S.K."/>
            <person name="Zeng Q."/>
            <person name="Gargeya S."/>
            <person name="Fitzgerald M."/>
            <person name="Haas B."/>
            <person name="Abouelleil A."/>
            <person name="Alvarado L."/>
            <person name="Arachchi H.M."/>
            <person name="Berlin A."/>
            <person name="Chapman S.B."/>
            <person name="Gearin G."/>
            <person name="Goldberg J."/>
            <person name="Griggs A."/>
            <person name="Gujja S."/>
            <person name="Hansen M."/>
            <person name="Heiman D."/>
            <person name="Howarth C."/>
            <person name="Larimer J."/>
            <person name="Lui A."/>
            <person name="MacDonald P.J.P."/>
            <person name="McCowen C."/>
            <person name="Montmayeur A."/>
            <person name="Murphy C."/>
            <person name="Neiman D."/>
            <person name="Pearson M."/>
            <person name="Priest M."/>
            <person name="Roberts A."/>
            <person name="Saif S."/>
            <person name="Shea T."/>
            <person name="Sisk P."/>
            <person name="Stolte C."/>
            <person name="Sykes S."/>
            <person name="Wortman J."/>
            <person name="Nusbaum C."/>
            <person name="Birren B."/>
        </authorList>
    </citation>
    <scope>NUCLEOTIDE SEQUENCE [LARGE SCALE GENOMIC DNA]</scope>
    <source>
        <strain evidence="3">INRA-310</strain>
    </source>
</reference>
<gene>
    <name evidence="2" type="ORF">PPTG_10642</name>
</gene>
<reference evidence="2 3" key="2">
    <citation type="submission" date="2013-11" db="EMBL/GenBank/DDBJ databases">
        <title>The Genome Sequence of Phytophthora parasitica INRA-310.</title>
        <authorList>
            <consortium name="The Broad Institute Genomics Platform"/>
            <person name="Russ C."/>
            <person name="Tyler B."/>
            <person name="Panabieres F."/>
            <person name="Shan W."/>
            <person name="Tripathy S."/>
            <person name="Grunwald N."/>
            <person name="Machado M."/>
            <person name="Johnson C.S."/>
            <person name="Arredondo F."/>
            <person name="Hong C."/>
            <person name="Coffey M."/>
            <person name="Young S.K."/>
            <person name="Zeng Q."/>
            <person name="Gargeya S."/>
            <person name="Fitzgerald M."/>
            <person name="Abouelleil A."/>
            <person name="Alvarado L."/>
            <person name="Chapman S.B."/>
            <person name="Gainer-Dewar J."/>
            <person name="Goldberg J."/>
            <person name="Griggs A."/>
            <person name="Gujja S."/>
            <person name="Hansen M."/>
            <person name="Howarth C."/>
            <person name="Imamovic A."/>
            <person name="Ireland A."/>
            <person name="Larimer J."/>
            <person name="McCowan C."/>
            <person name="Murphy C."/>
            <person name="Pearson M."/>
            <person name="Poon T.W."/>
            <person name="Priest M."/>
            <person name="Roberts A."/>
            <person name="Saif S."/>
            <person name="Shea T."/>
            <person name="Sykes S."/>
            <person name="Wortman J."/>
            <person name="Nusbaum C."/>
            <person name="Birren B."/>
        </authorList>
    </citation>
    <scope>NUCLEOTIDE SEQUENCE [LARGE SCALE GENOMIC DNA]</scope>
    <source>
        <strain evidence="2 3">INRA-310</strain>
    </source>
</reference>
<protein>
    <submittedName>
        <fullName evidence="2">Uncharacterized protein</fullName>
    </submittedName>
</protein>
<dbReference type="EMBL" id="KI669582">
    <property type="protein sequence ID" value="ETN10518.1"/>
    <property type="molecule type" value="Genomic_DNA"/>
</dbReference>
<feature type="region of interest" description="Disordered" evidence="1">
    <location>
        <begin position="1"/>
        <end position="26"/>
    </location>
</feature>
<evidence type="ECO:0000313" key="3">
    <source>
        <dbReference type="Proteomes" id="UP000018817"/>
    </source>
</evidence>
<name>W2QBF6_PHYN3</name>
<organism evidence="2 3">
    <name type="scientific">Phytophthora nicotianae (strain INRA-310)</name>
    <name type="common">Phytophthora parasitica</name>
    <dbReference type="NCBI Taxonomy" id="761204"/>
    <lineage>
        <taxon>Eukaryota</taxon>
        <taxon>Sar</taxon>
        <taxon>Stramenopiles</taxon>
        <taxon>Oomycota</taxon>
        <taxon>Peronosporomycetes</taxon>
        <taxon>Peronosporales</taxon>
        <taxon>Peronosporaceae</taxon>
        <taxon>Phytophthora</taxon>
    </lineage>
</organism>
<dbReference type="GeneID" id="20180246"/>
<dbReference type="RefSeq" id="XP_008904279.1">
    <property type="nucleotide sequence ID" value="XM_008906031.1"/>
</dbReference>